<keyword evidence="2" id="KW-1185">Reference proteome</keyword>
<protein>
    <submittedName>
        <fullName evidence="1">PAS domain-containing protein</fullName>
    </submittedName>
</protein>
<dbReference type="EMBL" id="CP123872">
    <property type="protein sequence ID" value="WND02960.1"/>
    <property type="molecule type" value="Genomic_DNA"/>
</dbReference>
<dbReference type="InterPro" id="IPR009922">
    <property type="entry name" value="DUF1457"/>
</dbReference>
<accession>A0AA52HAP4</accession>
<name>A0AA52HAP4_9PROT</name>
<dbReference type="RefSeq" id="WP_310798804.1">
    <property type="nucleotide sequence ID" value="NZ_CP123872.1"/>
</dbReference>
<proteinExistence type="predicted"/>
<dbReference type="Proteomes" id="UP001268683">
    <property type="component" value="Chromosome"/>
</dbReference>
<organism evidence="1 2">
    <name type="scientific">Temperatibacter marinus</name>
    <dbReference type="NCBI Taxonomy" id="1456591"/>
    <lineage>
        <taxon>Bacteria</taxon>
        <taxon>Pseudomonadati</taxon>
        <taxon>Pseudomonadota</taxon>
        <taxon>Alphaproteobacteria</taxon>
        <taxon>Kordiimonadales</taxon>
        <taxon>Temperatibacteraceae</taxon>
        <taxon>Temperatibacter</taxon>
    </lineage>
</organism>
<dbReference type="Pfam" id="PF07310">
    <property type="entry name" value="PAS_5"/>
    <property type="match status" value="1"/>
</dbReference>
<gene>
    <name evidence="1" type="ORF">QGN29_01100</name>
</gene>
<sequence>MKQVVEIDGRFSLGDKRLMKSHQKLLDVWTKLYSDENLDWPERRKIGLRDLGEEVPKIRVCEYLPSGRVNFRLSGSDLNSVLEIDLVHEDPYEKYAVDVMDLVEKVQKLIHDNACAALVRYYLHYPDGKVVDVETLMLPIKGPREDRKYTIGHMIERASRYDVLIKADSRIGFYKPSLVYVAEL</sequence>
<dbReference type="KEGG" id="tmk:QGN29_01100"/>
<reference evidence="1" key="1">
    <citation type="submission" date="2023-04" db="EMBL/GenBank/DDBJ databases">
        <title>Complete genome sequence of Temperatibacter marinus.</title>
        <authorList>
            <person name="Rong J.-C."/>
            <person name="Yi M.-L."/>
            <person name="Zhao Q."/>
        </authorList>
    </citation>
    <scope>NUCLEOTIDE SEQUENCE</scope>
    <source>
        <strain evidence="1">NBRC 110045</strain>
    </source>
</reference>
<evidence type="ECO:0000313" key="1">
    <source>
        <dbReference type="EMBL" id="WND02960.1"/>
    </source>
</evidence>
<dbReference type="AlphaFoldDB" id="A0AA52HAP4"/>
<evidence type="ECO:0000313" key="2">
    <source>
        <dbReference type="Proteomes" id="UP001268683"/>
    </source>
</evidence>